<sequence length="222" mass="24742">MKHFEPAAPVEGCSSKRVRCIHCSWTGAKNVSQQLHHLAVVCPTFPTIPEYQDEWRILVRNLPSSQLKTKKSKQAHALALQSCLPSSVLDGSLDSQEIRGDEPPGKRAKRGDSQSRAQNPNLSRALEHIMQVAAEAQDAQSSSPMLRQARVGRGRLSGINICMKAVRDEEVSHVLRQVLKEIKKFLETESPRRNLADVPQTKLKIQTETIQGTRPDPCGHMM</sequence>
<dbReference type="AlphaFoldDB" id="L1IW12"/>
<accession>L1IW12</accession>
<feature type="region of interest" description="Disordered" evidence="1">
    <location>
        <begin position="93"/>
        <end position="118"/>
    </location>
</feature>
<dbReference type="PaxDb" id="55529-EKX40084"/>
<evidence type="ECO:0000313" key="3">
    <source>
        <dbReference type="EnsemblProtists" id="EKX40084"/>
    </source>
</evidence>
<dbReference type="GeneID" id="17296868"/>
<dbReference type="KEGG" id="gtt:GUITHDRAFT_113821"/>
<proteinExistence type="predicted"/>
<evidence type="ECO:0000256" key="1">
    <source>
        <dbReference type="SAM" id="MobiDB-lite"/>
    </source>
</evidence>
<reference evidence="2 4" key="1">
    <citation type="journal article" date="2012" name="Nature">
        <title>Algal genomes reveal evolutionary mosaicism and the fate of nucleomorphs.</title>
        <authorList>
            <consortium name="DOE Joint Genome Institute"/>
            <person name="Curtis B.A."/>
            <person name="Tanifuji G."/>
            <person name="Burki F."/>
            <person name="Gruber A."/>
            <person name="Irimia M."/>
            <person name="Maruyama S."/>
            <person name="Arias M.C."/>
            <person name="Ball S.G."/>
            <person name="Gile G.H."/>
            <person name="Hirakawa Y."/>
            <person name="Hopkins J.F."/>
            <person name="Kuo A."/>
            <person name="Rensing S.A."/>
            <person name="Schmutz J."/>
            <person name="Symeonidi A."/>
            <person name="Elias M."/>
            <person name="Eveleigh R.J."/>
            <person name="Herman E.K."/>
            <person name="Klute M.J."/>
            <person name="Nakayama T."/>
            <person name="Obornik M."/>
            <person name="Reyes-Prieto A."/>
            <person name="Armbrust E.V."/>
            <person name="Aves S.J."/>
            <person name="Beiko R.G."/>
            <person name="Coutinho P."/>
            <person name="Dacks J.B."/>
            <person name="Durnford D.G."/>
            <person name="Fast N.M."/>
            <person name="Green B.R."/>
            <person name="Grisdale C.J."/>
            <person name="Hempel F."/>
            <person name="Henrissat B."/>
            <person name="Hoppner M.P."/>
            <person name="Ishida K."/>
            <person name="Kim E."/>
            <person name="Koreny L."/>
            <person name="Kroth P.G."/>
            <person name="Liu Y."/>
            <person name="Malik S.B."/>
            <person name="Maier U.G."/>
            <person name="McRose D."/>
            <person name="Mock T."/>
            <person name="Neilson J.A."/>
            <person name="Onodera N.T."/>
            <person name="Poole A.M."/>
            <person name="Pritham E.J."/>
            <person name="Richards T.A."/>
            <person name="Rocap G."/>
            <person name="Roy S.W."/>
            <person name="Sarai C."/>
            <person name="Schaack S."/>
            <person name="Shirato S."/>
            <person name="Slamovits C.H."/>
            <person name="Spencer D.F."/>
            <person name="Suzuki S."/>
            <person name="Worden A.Z."/>
            <person name="Zauner S."/>
            <person name="Barry K."/>
            <person name="Bell C."/>
            <person name="Bharti A.K."/>
            <person name="Crow J.A."/>
            <person name="Grimwood J."/>
            <person name="Kramer R."/>
            <person name="Lindquist E."/>
            <person name="Lucas S."/>
            <person name="Salamov A."/>
            <person name="McFadden G.I."/>
            <person name="Lane C.E."/>
            <person name="Keeling P.J."/>
            <person name="Gray M.W."/>
            <person name="Grigoriev I.V."/>
            <person name="Archibald J.M."/>
        </authorList>
    </citation>
    <scope>NUCLEOTIDE SEQUENCE</scope>
    <source>
        <strain evidence="2 4">CCMP2712</strain>
    </source>
</reference>
<evidence type="ECO:0000313" key="2">
    <source>
        <dbReference type="EMBL" id="EKX40084.1"/>
    </source>
</evidence>
<reference evidence="3" key="3">
    <citation type="submission" date="2015-06" db="UniProtKB">
        <authorList>
            <consortium name="EnsemblProtists"/>
        </authorList>
    </citation>
    <scope>IDENTIFICATION</scope>
</reference>
<name>L1IW12_GUITC</name>
<dbReference type="EMBL" id="JH993034">
    <property type="protein sequence ID" value="EKX40084.1"/>
    <property type="molecule type" value="Genomic_DNA"/>
</dbReference>
<protein>
    <submittedName>
        <fullName evidence="2 3">Uncharacterized protein</fullName>
    </submittedName>
</protein>
<dbReference type="EnsemblProtists" id="EKX40084">
    <property type="protein sequence ID" value="EKX40084"/>
    <property type="gene ID" value="GUITHDRAFT_113821"/>
</dbReference>
<dbReference type="RefSeq" id="XP_005827064.1">
    <property type="nucleotide sequence ID" value="XM_005827007.1"/>
</dbReference>
<feature type="compositionally biased region" description="Basic and acidic residues" evidence="1">
    <location>
        <begin position="96"/>
        <end position="113"/>
    </location>
</feature>
<reference evidence="4" key="2">
    <citation type="submission" date="2012-11" db="EMBL/GenBank/DDBJ databases">
        <authorList>
            <person name="Kuo A."/>
            <person name="Curtis B.A."/>
            <person name="Tanifuji G."/>
            <person name="Burki F."/>
            <person name="Gruber A."/>
            <person name="Irimia M."/>
            <person name="Maruyama S."/>
            <person name="Arias M.C."/>
            <person name="Ball S.G."/>
            <person name="Gile G.H."/>
            <person name="Hirakawa Y."/>
            <person name="Hopkins J.F."/>
            <person name="Rensing S.A."/>
            <person name="Schmutz J."/>
            <person name="Symeonidi A."/>
            <person name="Elias M."/>
            <person name="Eveleigh R.J."/>
            <person name="Herman E.K."/>
            <person name="Klute M.J."/>
            <person name="Nakayama T."/>
            <person name="Obornik M."/>
            <person name="Reyes-Prieto A."/>
            <person name="Armbrust E.V."/>
            <person name="Aves S.J."/>
            <person name="Beiko R.G."/>
            <person name="Coutinho P."/>
            <person name="Dacks J.B."/>
            <person name="Durnford D.G."/>
            <person name="Fast N.M."/>
            <person name="Green B.R."/>
            <person name="Grisdale C."/>
            <person name="Hempe F."/>
            <person name="Henrissat B."/>
            <person name="Hoppner M.P."/>
            <person name="Ishida K.-I."/>
            <person name="Kim E."/>
            <person name="Koreny L."/>
            <person name="Kroth P.G."/>
            <person name="Liu Y."/>
            <person name="Malik S.-B."/>
            <person name="Maier U.G."/>
            <person name="McRose D."/>
            <person name="Mock T."/>
            <person name="Neilson J.A."/>
            <person name="Onodera N.T."/>
            <person name="Poole A.M."/>
            <person name="Pritham E.J."/>
            <person name="Richards T.A."/>
            <person name="Rocap G."/>
            <person name="Roy S.W."/>
            <person name="Sarai C."/>
            <person name="Schaack S."/>
            <person name="Shirato S."/>
            <person name="Slamovits C.H."/>
            <person name="Spencer D.F."/>
            <person name="Suzuki S."/>
            <person name="Worden A.Z."/>
            <person name="Zauner S."/>
            <person name="Barry K."/>
            <person name="Bell C."/>
            <person name="Bharti A.K."/>
            <person name="Crow J.A."/>
            <person name="Grimwood J."/>
            <person name="Kramer R."/>
            <person name="Lindquist E."/>
            <person name="Lucas S."/>
            <person name="Salamov A."/>
            <person name="McFadden G.I."/>
            <person name="Lane C.E."/>
            <person name="Keeling P.J."/>
            <person name="Gray M.W."/>
            <person name="Grigoriev I.V."/>
            <person name="Archibald J.M."/>
        </authorList>
    </citation>
    <scope>NUCLEOTIDE SEQUENCE</scope>
    <source>
        <strain evidence="4">CCMP2712</strain>
    </source>
</reference>
<gene>
    <name evidence="2" type="ORF">GUITHDRAFT_113821</name>
</gene>
<dbReference type="HOGENOM" id="CLU_1247432_0_0_1"/>
<keyword evidence="4" id="KW-1185">Reference proteome</keyword>
<dbReference type="Proteomes" id="UP000011087">
    <property type="component" value="Unassembled WGS sequence"/>
</dbReference>
<evidence type="ECO:0000313" key="4">
    <source>
        <dbReference type="Proteomes" id="UP000011087"/>
    </source>
</evidence>
<organism evidence="2">
    <name type="scientific">Guillardia theta (strain CCMP2712)</name>
    <name type="common">Cryptophyte</name>
    <dbReference type="NCBI Taxonomy" id="905079"/>
    <lineage>
        <taxon>Eukaryota</taxon>
        <taxon>Cryptophyceae</taxon>
        <taxon>Pyrenomonadales</taxon>
        <taxon>Geminigeraceae</taxon>
        <taxon>Guillardia</taxon>
    </lineage>
</organism>